<evidence type="ECO:0000313" key="2">
    <source>
        <dbReference type="EMBL" id="AEI81696.1"/>
    </source>
</evidence>
<feature type="domain" description="4-Methylmuconolactone methyl-isomerase" evidence="1">
    <location>
        <begin position="1"/>
        <end position="108"/>
    </location>
</feature>
<dbReference type="InterPro" id="IPR011008">
    <property type="entry name" value="Dimeric_a/b-barrel"/>
</dbReference>
<organism evidence="2 3">
    <name type="scientific">Cupriavidus necator (strain ATCC 43291 / DSM 13513 / CCUG 52238 / LMG 8453 / N-1)</name>
    <name type="common">Ralstonia eutropha</name>
    <dbReference type="NCBI Taxonomy" id="1042878"/>
    <lineage>
        <taxon>Bacteria</taxon>
        <taxon>Pseudomonadati</taxon>
        <taxon>Pseudomonadota</taxon>
        <taxon>Betaproteobacteria</taxon>
        <taxon>Burkholderiales</taxon>
        <taxon>Burkholderiaceae</taxon>
        <taxon>Cupriavidus</taxon>
    </lineage>
</organism>
<dbReference type="Gene3D" id="3.30.70.100">
    <property type="match status" value="1"/>
</dbReference>
<dbReference type="Proteomes" id="UP000006798">
    <property type="component" value="Plasmid pBB1"/>
</dbReference>
<dbReference type="InterPro" id="IPR018566">
    <property type="entry name" value="MeMu_Me-Isoase"/>
</dbReference>
<name>F8GWC1_CUPNN</name>
<evidence type="ECO:0000259" key="1">
    <source>
        <dbReference type="Pfam" id="PF09448"/>
    </source>
</evidence>
<dbReference type="Pfam" id="PF09448">
    <property type="entry name" value="MmlI"/>
    <property type="match status" value="1"/>
</dbReference>
<sequence>MIRMLYLLVKPEGMSDDTFRAECLRHDEMSRGVPGLHKYEVRLVAEQPTDTHVPFFDIGHVDAIGECWFENEAAYESYLASDIRKEWFEHGKTFIGQLKPFRTAPVSGDDNVAG</sequence>
<protein>
    <submittedName>
        <fullName evidence="2">4-methylmuconolactone methylisomerase MmlI</fullName>
    </submittedName>
</protein>
<geneLocation type="plasmid" evidence="2 3">
    <name>pBB1</name>
</geneLocation>
<dbReference type="AlphaFoldDB" id="F8GWC1"/>
<reference evidence="2 3" key="1">
    <citation type="journal article" date="2011" name="J. Bacteriol.">
        <title>Complete genome sequence of the type strain Cupriavidus necator N-1.</title>
        <authorList>
            <person name="Poehlein A."/>
            <person name="Kusian B."/>
            <person name="Friedrich B."/>
            <person name="Daniel R."/>
            <person name="Bowien B."/>
        </authorList>
    </citation>
    <scope>NUCLEOTIDE SEQUENCE [LARGE SCALE GENOMIC DNA]</scope>
    <source>
        <strain evidence="3">ATCC 43291 / DSM 13513 / CCUG 52238 / LMG 8453 / N-1</strain>
        <plasmid evidence="2 3">pBB1</plasmid>
    </source>
</reference>
<dbReference type="GeneID" id="34312515"/>
<dbReference type="GO" id="GO:0016853">
    <property type="term" value="F:isomerase activity"/>
    <property type="evidence" value="ECO:0007669"/>
    <property type="project" value="UniProtKB-KW"/>
</dbReference>
<dbReference type="KEGG" id="cnc:CNE_BB1p02720"/>
<accession>F8GWC1</accession>
<dbReference type="HOGENOM" id="CLU_2204386_0_0_4"/>
<keyword evidence="2" id="KW-0413">Isomerase</keyword>
<dbReference type="EMBL" id="CP002879">
    <property type="protein sequence ID" value="AEI81696.1"/>
    <property type="molecule type" value="Genomic_DNA"/>
</dbReference>
<evidence type="ECO:0000313" key="3">
    <source>
        <dbReference type="Proteomes" id="UP000006798"/>
    </source>
</evidence>
<gene>
    <name evidence="2" type="primary">mmlI</name>
    <name evidence="2" type="ordered locus">CNE_BB1p02720</name>
</gene>
<proteinExistence type="predicted"/>
<dbReference type="RefSeq" id="WP_013958752.1">
    <property type="nucleotide sequence ID" value="NC_015727.1"/>
</dbReference>
<dbReference type="SUPFAM" id="SSF54909">
    <property type="entry name" value="Dimeric alpha+beta barrel"/>
    <property type="match status" value="1"/>
</dbReference>
<keyword evidence="2" id="KW-0614">Plasmid</keyword>